<keyword evidence="1" id="KW-0812">Transmembrane</keyword>
<gene>
    <name evidence="2" type="ORF">CYMTET_20253</name>
</gene>
<keyword evidence="1" id="KW-0472">Membrane</keyword>
<reference evidence="2 3" key="1">
    <citation type="journal article" date="2015" name="Genome Biol. Evol.">
        <title>Comparative Genomics of a Bacterivorous Green Alga Reveals Evolutionary Causalities and Consequences of Phago-Mixotrophic Mode of Nutrition.</title>
        <authorList>
            <person name="Burns J.A."/>
            <person name="Paasch A."/>
            <person name="Narechania A."/>
            <person name="Kim E."/>
        </authorList>
    </citation>
    <scope>NUCLEOTIDE SEQUENCE [LARGE SCALE GENOMIC DNA]</scope>
    <source>
        <strain evidence="2 3">PLY_AMNH</strain>
    </source>
</reference>
<dbReference type="EMBL" id="LGRX02009789">
    <property type="protein sequence ID" value="KAK3271393.1"/>
    <property type="molecule type" value="Genomic_DNA"/>
</dbReference>
<dbReference type="AlphaFoldDB" id="A0AAE0G4K6"/>
<accession>A0AAE0G4K6</accession>
<feature type="transmembrane region" description="Helical" evidence="1">
    <location>
        <begin position="12"/>
        <end position="35"/>
    </location>
</feature>
<evidence type="ECO:0000313" key="3">
    <source>
        <dbReference type="Proteomes" id="UP001190700"/>
    </source>
</evidence>
<evidence type="ECO:0000256" key="1">
    <source>
        <dbReference type="SAM" id="Phobius"/>
    </source>
</evidence>
<proteinExistence type="predicted"/>
<protein>
    <submittedName>
        <fullName evidence="2">Uncharacterized protein</fullName>
    </submittedName>
</protein>
<keyword evidence="1" id="KW-1133">Transmembrane helix</keyword>
<sequence length="75" mass="8180">MALANIPFVGPLVGLIFNPATIFIVYAIGAARFLAGYNKTIYSNTRAAKIGLTAMWPVLFVTNPTFRQNFQKAVS</sequence>
<comment type="caution">
    <text evidence="2">The sequence shown here is derived from an EMBL/GenBank/DDBJ whole genome shotgun (WGS) entry which is preliminary data.</text>
</comment>
<dbReference type="Proteomes" id="UP001190700">
    <property type="component" value="Unassembled WGS sequence"/>
</dbReference>
<keyword evidence="3" id="KW-1185">Reference proteome</keyword>
<evidence type="ECO:0000313" key="2">
    <source>
        <dbReference type="EMBL" id="KAK3271393.1"/>
    </source>
</evidence>
<name>A0AAE0G4K6_9CHLO</name>
<organism evidence="2 3">
    <name type="scientific">Cymbomonas tetramitiformis</name>
    <dbReference type="NCBI Taxonomy" id="36881"/>
    <lineage>
        <taxon>Eukaryota</taxon>
        <taxon>Viridiplantae</taxon>
        <taxon>Chlorophyta</taxon>
        <taxon>Pyramimonadophyceae</taxon>
        <taxon>Pyramimonadales</taxon>
        <taxon>Pyramimonadaceae</taxon>
        <taxon>Cymbomonas</taxon>
    </lineage>
</organism>